<keyword evidence="5 7" id="KW-0040">ANK repeat</keyword>
<name>A0AAU9L0C4_9STRA</name>
<gene>
    <name evidence="10" type="ORF">PBS003_LOCUS1383</name>
</gene>
<dbReference type="InterPro" id="IPR001594">
    <property type="entry name" value="Palmitoyltrfase_DHHC"/>
</dbReference>
<evidence type="ECO:0000256" key="8">
    <source>
        <dbReference type="RuleBase" id="RU079119"/>
    </source>
</evidence>
<reference evidence="10" key="1">
    <citation type="submission" date="2021-11" db="EMBL/GenBank/DDBJ databases">
        <authorList>
            <person name="Islam A."/>
            <person name="Islam S."/>
            <person name="Flora M.S."/>
            <person name="Rahman M."/>
            <person name="Ziaur R.M."/>
            <person name="Epstein J.H."/>
            <person name="Hassan M."/>
            <person name="Klassen M."/>
            <person name="Woodard K."/>
            <person name="Webb A."/>
            <person name="Webby R.J."/>
            <person name="El Zowalaty M.E."/>
        </authorList>
    </citation>
    <scope>NUCLEOTIDE SEQUENCE</scope>
    <source>
        <strain evidence="10">Pbs3</strain>
    </source>
</reference>
<dbReference type="EMBL" id="CAKKTJ010000110">
    <property type="protein sequence ID" value="CAH0474538.1"/>
    <property type="molecule type" value="Genomic_DNA"/>
</dbReference>
<feature type="transmembrane region" description="Helical" evidence="8">
    <location>
        <begin position="368"/>
        <end position="392"/>
    </location>
</feature>
<feature type="repeat" description="ANK" evidence="7">
    <location>
        <begin position="107"/>
        <end position="139"/>
    </location>
</feature>
<comment type="similarity">
    <text evidence="8">Belongs to the DHHC palmitoyltransferase family.</text>
</comment>
<feature type="transmembrane region" description="Helical" evidence="8">
    <location>
        <begin position="315"/>
        <end position="334"/>
    </location>
</feature>
<keyword evidence="8" id="KW-0012">Acyltransferase</keyword>
<feature type="repeat" description="ANK" evidence="7">
    <location>
        <begin position="210"/>
        <end position="242"/>
    </location>
</feature>
<protein>
    <recommendedName>
        <fullName evidence="8">Palmitoyltransferase</fullName>
        <ecNumber evidence="8">2.3.1.225</ecNumber>
    </recommendedName>
</protein>
<comment type="catalytic activity">
    <reaction evidence="8">
        <text>L-cysteinyl-[protein] + hexadecanoyl-CoA = S-hexadecanoyl-L-cysteinyl-[protein] + CoA</text>
        <dbReference type="Rhea" id="RHEA:36683"/>
        <dbReference type="Rhea" id="RHEA-COMP:10131"/>
        <dbReference type="Rhea" id="RHEA-COMP:11032"/>
        <dbReference type="ChEBI" id="CHEBI:29950"/>
        <dbReference type="ChEBI" id="CHEBI:57287"/>
        <dbReference type="ChEBI" id="CHEBI:57379"/>
        <dbReference type="ChEBI" id="CHEBI:74151"/>
        <dbReference type="EC" id="2.3.1.225"/>
    </reaction>
</comment>
<evidence type="ECO:0000256" key="6">
    <source>
        <dbReference type="ARBA" id="ARBA00023136"/>
    </source>
</evidence>
<keyword evidence="6 8" id="KW-0472">Membrane</keyword>
<accession>A0AAU9L0C4</accession>
<dbReference type="AlphaFoldDB" id="A0AAU9L0C4"/>
<evidence type="ECO:0000256" key="5">
    <source>
        <dbReference type="ARBA" id="ARBA00023043"/>
    </source>
</evidence>
<evidence type="ECO:0000256" key="1">
    <source>
        <dbReference type="ARBA" id="ARBA00004141"/>
    </source>
</evidence>
<comment type="caution">
    <text evidence="10">The sequence shown here is derived from an EMBL/GenBank/DDBJ whole genome shotgun (WGS) entry which is preliminary data.</text>
</comment>
<dbReference type="GO" id="GO:0016020">
    <property type="term" value="C:membrane"/>
    <property type="evidence" value="ECO:0007669"/>
    <property type="project" value="UniProtKB-SubCell"/>
</dbReference>
<feature type="transmembrane region" description="Helical" evidence="8">
    <location>
        <begin position="547"/>
        <end position="572"/>
    </location>
</feature>
<feature type="transmembrane region" description="Helical" evidence="8">
    <location>
        <begin position="289"/>
        <end position="309"/>
    </location>
</feature>
<dbReference type="Pfam" id="PF01529">
    <property type="entry name" value="DHHC"/>
    <property type="match status" value="1"/>
</dbReference>
<dbReference type="PROSITE" id="PS50088">
    <property type="entry name" value="ANK_REPEAT"/>
    <property type="match status" value="2"/>
</dbReference>
<feature type="transmembrane region" description="Helical" evidence="8">
    <location>
        <begin position="471"/>
        <end position="494"/>
    </location>
</feature>
<dbReference type="SUPFAM" id="SSF48403">
    <property type="entry name" value="Ankyrin repeat"/>
    <property type="match status" value="1"/>
</dbReference>
<evidence type="ECO:0000313" key="11">
    <source>
        <dbReference type="Proteomes" id="UP001160483"/>
    </source>
</evidence>
<organism evidence="10 11">
    <name type="scientific">Peronospora belbahrii</name>
    <dbReference type="NCBI Taxonomy" id="622444"/>
    <lineage>
        <taxon>Eukaryota</taxon>
        <taxon>Sar</taxon>
        <taxon>Stramenopiles</taxon>
        <taxon>Oomycota</taxon>
        <taxon>Peronosporomycetes</taxon>
        <taxon>Peronosporales</taxon>
        <taxon>Peronosporaceae</taxon>
        <taxon>Peronospora</taxon>
    </lineage>
</organism>
<dbReference type="GO" id="GO:0019706">
    <property type="term" value="F:protein-cysteine S-palmitoyltransferase activity"/>
    <property type="evidence" value="ECO:0007669"/>
    <property type="project" value="UniProtKB-EC"/>
</dbReference>
<evidence type="ECO:0000256" key="7">
    <source>
        <dbReference type="PROSITE-ProRule" id="PRU00023"/>
    </source>
</evidence>
<evidence type="ECO:0000259" key="9">
    <source>
        <dbReference type="Pfam" id="PF01529"/>
    </source>
</evidence>
<dbReference type="PANTHER" id="PTHR24161:SF85">
    <property type="entry name" value="PALMITOYLTRANSFERASE HIP14"/>
    <property type="match status" value="1"/>
</dbReference>
<dbReference type="Pfam" id="PF12796">
    <property type="entry name" value="Ank_2"/>
    <property type="match status" value="2"/>
</dbReference>
<dbReference type="PANTHER" id="PTHR24161">
    <property type="entry name" value="ANK_REP_REGION DOMAIN-CONTAINING PROTEIN-RELATED"/>
    <property type="match status" value="1"/>
</dbReference>
<evidence type="ECO:0000256" key="2">
    <source>
        <dbReference type="ARBA" id="ARBA00022692"/>
    </source>
</evidence>
<evidence type="ECO:0000256" key="4">
    <source>
        <dbReference type="ARBA" id="ARBA00022989"/>
    </source>
</evidence>
<evidence type="ECO:0000313" key="10">
    <source>
        <dbReference type="EMBL" id="CAH0474538.1"/>
    </source>
</evidence>
<dbReference type="InterPro" id="IPR002110">
    <property type="entry name" value="Ankyrin_rpt"/>
</dbReference>
<comment type="subcellular location">
    <subcellularLocation>
        <location evidence="1">Membrane</location>
        <topology evidence="1">Multi-pass membrane protein</topology>
    </subcellularLocation>
</comment>
<dbReference type="PROSITE" id="PS50297">
    <property type="entry name" value="ANK_REP_REGION"/>
    <property type="match status" value="2"/>
</dbReference>
<feature type="domain" description="Palmitoyltransferase DHHC" evidence="9">
    <location>
        <begin position="425"/>
        <end position="585"/>
    </location>
</feature>
<dbReference type="EC" id="2.3.1.225" evidence="8"/>
<dbReference type="Gene3D" id="1.25.40.20">
    <property type="entry name" value="Ankyrin repeat-containing domain"/>
    <property type="match status" value="1"/>
</dbReference>
<comment type="domain">
    <text evidence="8">The DHHC domain is required for palmitoyltransferase activity.</text>
</comment>
<keyword evidence="8" id="KW-0808">Transferase</keyword>
<evidence type="ECO:0000256" key="3">
    <source>
        <dbReference type="ARBA" id="ARBA00022737"/>
    </source>
</evidence>
<keyword evidence="4 8" id="KW-1133">Transmembrane helix</keyword>
<keyword evidence="3" id="KW-0677">Repeat</keyword>
<keyword evidence="2 8" id="KW-0812">Transmembrane</keyword>
<dbReference type="InterPro" id="IPR036770">
    <property type="entry name" value="Ankyrin_rpt-contain_sf"/>
</dbReference>
<sequence length="637" mass="70853">MSQSACVMPALRFVCTSCNIADAGSLSCFKCKGNLIPPTTFDCAKLGLLPELQELIKQDLNFNVHTLDKNQATLLHYAAISGKMGVLEYLLGNVDTKVLVDVLGGDMQTTPLFWAALHNQIYAVEVLLRHGADPNFRDGGGFSPFLVAIQRCFPITAAYLVAKGSDINQRVQNAGQKTALMLLCQPQQFHLDTFRMVLSLQATVDAQDSDGNTALHHATINNIAMAVRMLLDVKADTTIVNKEGLTAFDIACVKLGPETSSRHLLKEDKQLQHLSRWTSISKQTLEDNMYKLAFIVPWVVLPLACYVVAVVEGWYFVMLLLFILLIGAMLVLKLLQRGSYGDKRKAAPLMFGVNVASIGYLVASFPQFSGYCSTAFCTFATFSFAIIGVTLYKTSTSDPGEVFTSYDEKLHNIRCLVESKLPSATKLCLTCLHKRPLRGKHCAELNSCIAKFDHYCPFVVNAVGAQNHAAFLGFLFSAVLSIGLELIACIRFAGAQPELVADFTVQWQWWKWDWSLWRLLVGTSNTAVITPPGLTDWLWSVAHFHPVLFCVMLLDVVQIAWIAYMLVFHLYLMCAALTTNEVVKNENLNHAYSRGILRNVVDFLGLPGHRPVDWRRVYNLEEFHCQVASCTTSRKNI</sequence>
<proteinExistence type="inferred from homology"/>
<feature type="transmembrane region" description="Helical" evidence="8">
    <location>
        <begin position="346"/>
        <end position="362"/>
    </location>
</feature>
<dbReference type="SMART" id="SM00248">
    <property type="entry name" value="ANK"/>
    <property type="match status" value="5"/>
</dbReference>
<dbReference type="PROSITE" id="PS50216">
    <property type="entry name" value="DHHC"/>
    <property type="match status" value="1"/>
</dbReference>
<dbReference type="Proteomes" id="UP001160483">
    <property type="component" value="Unassembled WGS sequence"/>
</dbReference>